<name>H3NED6_9LACT</name>
<organism evidence="1 2">
    <name type="scientific">Dolosigranulum pigrum ATCC 51524</name>
    <dbReference type="NCBI Taxonomy" id="883103"/>
    <lineage>
        <taxon>Bacteria</taxon>
        <taxon>Bacillati</taxon>
        <taxon>Bacillota</taxon>
        <taxon>Bacilli</taxon>
        <taxon>Lactobacillales</taxon>
        <taxon>Carnobacteriaceae</taxon>
        <taxon>Dolosigranulum</taxon>
    </lineage>
</organism>
<accession>H3NED6</accession>
<dbReference type="EMBL" id="AGEF01000009">
    <property type="protein sequence ID" value="EHR32801.1"/>
    <property type="molecule type" value="Genomic_DNA"/>
</dbReference>
<keyword evidence="2" id="KW-1185">Reference proteome</keyword>
<dbReference type="AlphaFoldDB" id="H3NED6"/>
<dbReference type="Proteomes" id="UP000003599">
    <property type="component" value="Unassembled WGS sequence"/>
</dbReference>
<gene>
    <name evidence="1" type="ORF">HMPREF9703_00917</name>
</gene>
<protein>
    <submittedName>
        <fullName evidence="1">Uncharacterized protein</fullName>
    </submittedName>
</protein>
<dbReference type="HOGENOM" id="CLU_3364645_0_0_9"/>
<reference evidence="1 2" key="1">
    <citation type="submission" date="2012-01" db="EMBL/GenBank/DDBJ databases">
        <title>The Genome Sequence of Dolosigranulum pigrum ATCC 51524.</title>
        <authorList>
            <consortium name="The Broad Institute Genome Sequencing Platform"/>
            <person name="Earl A."/>
            <person name="Ward D."/>
            <person name="Feldgarden M."/>
            <person name="Gevers D."/>
            <person name="Huys G."/>
            <person name="Young S.K."/>
            <person name="Zeng Q."/>
            <person name="Gargeya S."/>
            <person name="Fitzgerald M."/>
            <person name="Haas B."/>
            <person name="Abouelleil A."/>
            <person name="Alvarado L."/>
            <person name="Arachchi H.M."/>
            <person name="Berlin A."/>
            <person name="Chapman S.B."/>
            <person name="Gearin G."/>
            <person name="Goldberg J."/>
            <person name="Griggs A."/>
            <person name="Gujja S."/>
            <person name="Hansen M."/>
            <person name="Heiman D."/>
            <person name="Howarth C."/>
            <person name="Larimer J."/>
            <person name="Lui A."/>
            <person name="MacDonald P.J.P."/>
            <person name="McCowen C."/>
            <person name="Montmayeur A."/>
            <person name="Murphy C."/>
            <person name="Neiman D."/>
            <person name="Pearson M."/>
            <person name="Priest M."/>
            <person name="Roberts A."/>
            <person name="Saif S."/>
            <person name="Shea T."/>
            <person name="Sisk P."/>
            <person name="Stolte C."/>
            <person name="Sykes S."/>
            <person name="Wortman J."/>
            <person name="Nusbaum C."/>
            <person name="Birren B."/>
        </authorList>
    </citation>
    <scope>NUCLEOTIDE SEQUENCE [LARGE SCALE GENOMIC DNA]</scope>
    <source>
        <strain evidence="1 2">ATCC 51524</strain>
    </source>
</reference>
<evidence type="ECO:0000313" key="2">
    <source>
        <dbReference type="Proteomes" id="UP000003599"/>
    </source>
</evidence>
<sequence length="35" mass="4167">MENIIELHNLTKVYNDVTTVKLEKLQLKVVKYMAF</sequence>
<evidence type="ECO:0000313" key="1">
    <source>
        <dbReference type="EMBL" id="EHR32801.1"/>
    </source>
</evidence>
<proteinExistence type="predicted"/>
<comment type="caution">
    <text evidence="1">The sequence shown here is derived from an EMBL/GenBank/DDBJ whole genome shotgun (WGS) entry which is preliminary data.</text>
</comment>